<dbReference type="GO" id="GO:0071555">
    <property type="term" value="P:cell wall organization"/>
    <property type="evidence" value="ECO:0007669"/>
    <property type="project" value="TreeGrafter"/>
</dbReference>
<reference evidence="8 9" key="1">
    <citation type="submission" date="2020-08" db="EMBL/GenBank/DDBJ databases">
        <title>Sequencing the genomes of 1000 actinobacteria strains.</title>
        <authorList>
            <person name="Klenk H.-P."/>
        </authorList>
    </citation>
    <scope>NUCLEOTIDE SEQUENCE [LARGE SCALE GENOMIC DNA]</scope>
    <source>
        <strain evidence="8 9">DSM 102030</strain>
    </source>
</reference>
<dbReference type="InterPro" id="IPR032710">
    <property type="entry name" value="NTF2-like_dom_sf"/>
</dbReference>
<name>A0A7W7RHD8_9ACTN</name>
<dbReference type="Gene3D" id="3.40.710.10">
    <property type="entry name" value="DD-peptidase/beta-lactamase superfamily"/>
    <property type="match status" value="1"/>
</dbReference>
<dbReference type="SUPFAM" id="SSF54427">
    <property type="entry name" value="NTF2-like"/>
    <property type="match status" value="1"/>
</dbReference>
<dbReference type="InterPro" id="IPR050515">
    <property type="entry name" value="Beta-lactam/transpept"/>
</dbReference>
<feature type="domain" description="Penicillin-binding protein dimerisation" evidence="6">
    <location>
        <begin position="775"/>
        <end position="830"/>
    </location>
</feature>
<dbReference type="Pfam" id="PF00905">
    <property type="entry name" value="Transpeptidase"/>
    <property type="match status" value="1"/>
</dbReference>
<sequence>MDERWTPGQGDDQPSPPPDPQDPPSGDPEPPQAREAEETPASDGTSDVSADSDGIVGAETGGESAAGAERTQSTASPYTIPGAGDTRPSSWSWTSTEALDDGWGATGSPVARPWLDDPGLPDAPTAHEKPEPPSAPEEPSNLGGEPADSLDGVSRATDEPAEHFSDFDQAAAESQEDIAGWRPDEPARPEDAAHEPWGHTEEPTLRPWEHTETPTHQAWEQHTETPTHQAWDHTNEPTHQAWDHTEEPTLRPWEHTETPTHQAWEQHTETPTHQAWDHTNEPTHQAWDHTEEPTLRPWEHTETPTHQAWDHTEEPTLRPWEHTETPTHQAWEQHTETPTHQAWDHTNEPTHQAWDHTEEPTLRPWEHTETPTHQAWEQHTETPTHQAWDHTNEPTHQAWDHTEEPTLRPWEHTNEPTNRGWDHWQSPTGQAPTAYPSYESDEPASSQHQSLDDTASFSSPSHHSFAPFPPQQSPDSTASHHTRETPHSPYGAWDSPAPSSFQRGDQALSDQPPMPDPHGLPGDSPAGVPYATGPSVSDPESYSASGPAGRVPDAGAPPRGPYDPAYEPAGDFAAFYQDSGPEDPSPPVQEQEGPGGPDHVPPRRSRKGLVIGLVSTVVALALIGGGISWYVLSMPKPEETAASYAAAWGEGDYAAMAGLAAGNSDDTEQNLDQFASNLGVTEAQVDMGEVSADGDNATAPYEATLSLKNAGDWSYEGELPMVRQDGEWLVDFSPAVMHPELDEGQTLARVNAWGERGNILAADGSRLDTEETSGSLAMIVGQVGSAEEEDLESLGPAYEVGDPTGASGLQKSYEERLAGEAGTAIHLVNEGEEDQAAQEEDPTVLESIEGTDGKDVTTSLDPAVQSAAAQAVSGQSDPTAITAIRASTGEILASANVPGGYNRAFEGQYAPGSAFKIVSYQGLLANGLGANDTMSCPEEANVGGWDFKNAGDAAYGQQTVTEAFATSCNTALVQEVANRLDSESITAAAERFGMNSDLDIGVPTTEPSFPAPDSTTMVASQSIGQGQILTSPLHMATVPAAIADGSWRSPTLVSEPEMPDQPEPTQIEHADQLRPMMREVVTNGTADGANFSGEVHGKTGSAEFGTAEDEDDELETHAWFVGYKGDVAFSVVVEGGGGGGDVAAPIGAKFANAI</sequence>
<feature type="compositionally biased region" description="Pro residues" evidence="4">
    <location>
        <begin position="14"/>
        <end position="31"/>
    </location>
</feature>
<dbReference type="Proteomes" id="UP000523007">
    <property type="component" value="Unassembled WGS sequence"/>
</dbReference>
<dbReference type="GO" id="GO:0071972">
    <property type="term" value="F:peptidoglycan L,D-transpeptidase activity"/>
    <property type="evidence" value="ECO:0007669"/>
    <property type="project" value="TreeGrafter"/>
</dbReference>
<evidence type="ECO:0000256" key="3">
    <source>
        <dbReference type="ARBA" id="ARBA00023136"/>
    </source>
</evidence>
<protein>
    <recommendedName>
        <fullName evidence="10">Penicillin-binding protein</fullName>
    </recommendedName>
</protein>
<feature type="compositionally biased region" description="Low complexity" evidence="4">
    <location>
        <begin position="57"/>
        <end position="69"/>
    </location>
</feature>
<evidence type="ECO:0000256" key="1">
    <source>
        <dbReference type="ARBA" id="ARBA00004370"/>
    </source>
</evidence>
<dbReference type="GO" id="GO:0005886">
    <property type="term" value="C:plasma membrane"/>
    <property type="evidence" value="ECO:0007669"/>
    <property type="project" value="TreeGrafter"/>
</dbReference>
<dbReference type="GO" id="GO:0008658">
    <property type="term" value="F:penicillin binding"/>
    <property type="evidence" value="ECO:0007669"/>
    <property type="project" value="InterPro"/>
</dbReference>
<proteinExistence type="inferred from homology"/>
<evidence type="ECO:0000313" key="9">
    <source>
        <dbReference type="Proteomes" id="UP000523007"/>
    </source>
</evidence>
<evidence type="ECO:0000259" key="7">
    <source>
        <dbReference type="Pfam" id="PF05223"/>
    </source>
</evidence>
<feature type="compositionally biased region" description="Basic and acidic residues" evidence="4">
    <location>
        <begin position="182"/>
        <end position="290"/>
    </location>
</feature>
<evidence type="ECO:0000259" key="5">
    <source>
        <dbReference type="Pfam" id="PF00905"/>
    </source>
</evidence>
<dbReference type="Pfam" id="PF03717">
    <property type="entry name" value="PBP_dimer"/>
    <property type="match status" value="1"/>
</dbReference>
<dbReference type="Gene3D" id="3.90.1310.10">
    <property type="entry name" value="Penicillin-binding protein 2a (Domain 2)"/>
    <property type="match status" value="1"/>
</dbReference>
<evidence type="ECO:0008006" key="10">
    <source>
        <dbReference type="Google" id="ProtNLM"/>
    </source>
</evidence>
<dbReference type="InterPro" id="IPR007887">
    <property type="entry name" value="MecA_N"/>
</dbReference>
<dbReference type="GO" id="GO:0046677">
    <property type="term" value="P:response to antibiotic"/>
    <property type="evidence" value="ECO:0007669"/>
    <property type="project" value="InterPro"/>
</dbReference>
<feature type="compositionally biased region" description="Low complexity" evidence="4">
    <location>
        <begin position="455"/>
        <end position="466"/>
    </location>
</feature>
<comment type="caution">
    <text evidence="8">The sequence shown here is derived from an EMBL/GenBank/DDBJ whole genome shotgun (WGS) entry which is preliminary data.</text>
</comment>
<dbReference type="SUPFAM" id="SSF56601">
    <property type="entry name" value="beta-lactamase/transpeptidase-like"/>
    <property type="match status" value="1"/>
</dbReference>
<organism evidence="8 9">
    <name type="scientific">Lipingzhangella halophila</name>
    <dbReference type="NCBI Taxonomy" id="1783352"/>
    <lineage>
        <taxon>Bacteria</taxon>
        <taxon>Bacillati</taxon>
        <taxon>Actinomycetota</taxon>
        <taxon>Actinomycetes</taxon>
        <taxon>Streptosporangiales</taxon>
        <taxon>Nocardiopsidaceae</taxon>
        <taxon>Lipingzhangella</taxon>
    </lineage>
</organism>
<gene>
    <name evidence="8" type="ORF">F4561_002866</name>
</gene>
<accession>A0A7W7RHD8</accession>
<feature type="domain" description="NTF2-like N-terminal transpeptidase" evidence="7">
    <location>
        <begin position="636"/>
        <end position="745"/>
    </location>
</feature>
<feature type="compositionally biased region" description="Polar residues" evidence="4">
    <location>
        <begin position="443"/>
        <end position="453"/>
    </location>
</feature>
<feature type="compositionally biased region" description="Polar residues" evidence="4">
    <location>
        <begin position="534"/>
        <end position="544"/>
    </location>
</feature>
<keyword evidence="3" id="KW-0472">Membrane</keyword>
<dbReference type="AlphaFoldDB" id="A0A7W7RHD8"/>
<dbReference type="InterPro" id="IPR001460">
    <property type="entry name" value="PCN-bd_Tpept"/>
</dbReference>
<comment type="similarity">
    <text evidence="2">Belongs to the transpeptidase family.</text>
</comment>
<dbReference type="InterPro" id="IPR012338">
    <property type="entry name" value="Beta-lactam/transpept-like"/>
</dbReference>
<dbReference type="InterPro" id="IPR005311">
    <property type="entry name" value="PBP_dimer"/>
</dbReference>
<evidence type="ECO:0000256" key="2">
    <source>
        <dbReference type="ARBA" id="ARBA00007171"/>
    </source>
</evidence>
<keyword evidence="9" id="KW-1185">Reference proteome</keyword>
<feature type="region of interest" description="Disordered" evidence="4">
    <location>
        <begin position="323"/>
        <end position="604"/>
    </location>
</feature>
<dbReference type="EMBL" id="JACHJT010000001">
    <property type="protein sequence ID" value="MBB4932046.1"/>
    <property type="molecule type" value="Genomic_DNA"/>
</dbReference>
<feature type="domain" description="Penicillin-binding protein transpeptidase" evidence="5">
    <location>
        <begin position="880"/>
        <end position="1149"/>
    </location>
</feature>
<dbReference type="RefSeq" id="WP_312885254.1">
    <property type="nucleotide sequence ID" value="NZ_JACHJT010000001.1"/>
</dbReference>
<comment type="subcellular location">
    <subcellularLocation>
        <location evidence="1">Membrane</location>
    </subcellularLocation>
</comment>
<feature type="region of interest" description="Disordered" evidence="4">
    <location>
        <begin position="1"/>
        <end position="290"/>
    </location>
</feature>
<feature type="region of interest" description="Disordered" evidence="4">
    <location>
        <begin position="1086"/>
        <end position="1111"/>
    </location>
</feature>
<evidence type="ECO:0000259" key="6">
    <source>
        <dbReference type="Pfam" id="PF03717"/>
    </source>
</evidence>
<dbReference type="PANTHER" id="PTHR30627:SF24">
    <property type="entry name" value="PENICILLIN-BINDING PROTEIN 4B"/>
    <property type="match status" value="1"/>
</dbReference>
<dbReference type="PANTHER" id="PTHR30627">
    <property type="entry name" value="PEPTIDOGLYCAN D,D-TRANSPEPTIDASE"/>
    <property type="match status" value="1"/>
</dbReference>
<feature type="compositionally biased region" description="Polar residues" evidence="4">
    <location>
        <begin position="87"/>
        <end position="97"/>
    </location>
</feature>
<dbReference type="Pfam" id="PF05223">
    <property type="entry name" value="MecA_N"/>
    <property type="match status" value="1"/>
</dbReference>
<feature type="compositionally biased region" description="Basic and acidic residues" evidence="4">
    <location>
        <begin position="156"/>
        <end position="166"/>
    </location>
</feature>
<dbReference type="Gene3D" id="3.10.450.100">
    <property type="entry name" value="NTF2-like, domain 1"/>
    <property type="match status" value="1"/>
</dbReference>
<evidence type="ECO:0000256" key="4">
    <source>
        <dbReference type="SAM" id="MobiDB-lite"/>
    </source>
</evidence>
<evidence type="ECO:0000313" key="8">
    <source>
        <dbReference type="EMBL" id="MBB4932046.1"/>
    </source>
</evidence>
<feature type="compositionally biased region" description="Basic and acidic residues" evidence="4">
    <location>
        <begin position="323"/>
        <end position="414"/>
    </location>
</feature>